<proteinExistence type="predicted"/>
<evidence type="ECO:0000313" key="1">
    <source>
        <dbReference type="EMBL" id="PWB73779.1"/>
    </source>
</evidence>
<evidence type="ECO:0000313" key="2">
    <source>
        <dbReference type="Proteomes" id="UP000250918"/>
    </source>
</evidence>
<dbReference type="NCBIfam" id="NF047436">
    <property type="entry name" value="LA_2272_repeat"/>
    <property type="match status" value="1"/>
</dbReference>
<reference evidence="1 2" key="1">
    <citation type="journal article" date="2018" name="ISME J.">
        <title>A methanotrophic archaeon couples anaerobic oxidation of methane to Fe(III) reduction.</title>
        <authorList>
            <person name="Cai C."/>
            <person name="Leu A.O."/>
            <person name="Xie G.J."/>
            <person name="Guo J."/>
            <person name="Feng Y."/>
            <person name="Zhao J.X."/>
            <person name="Tyson G.W."/>
            <person name="Yuan Z."/>
            <person name="Hu S."/>
        </authorList>
    </citation>
    <scope>NUCLEOTIDE SEQUENCE [LARGE SCALE GENOMIC DNA]</scope>
    <source>
        <strain evidence="1">FeB_12</strain>
    </source>
</reference>
<sequence>MVILMVVLVALPVLGQDKPIQLSLFSPVQLVKEDRGISGVRLSLLYGKNTHVSGLDWGLVSHCTSGMSQGVQFGLVGLVNADFTGFQATAVNITKHDFEGFQWGIVNYAGYANGFQLGLVNYAQRLKGLQIGLVNIIKQGGQFPVFPIVNWSF</sequence>
<dbReference type="AlphaFoldDB" id="A0A855X4L0"/>
<gene>
    <name evidence="1" type="ORF">C3F09_04770</name>
</gene>
<organism evidence="1 2">
    <name type="scientific">candidate division GN15 bacterium</name>
    <dbReference type="NCBI Taxonomy" id="2072418"/>
    <lineage>
        <taxon>Bacteria</taxon>
        <taxon>candidate division GN15</taxon>
    </lineage>
</organism>
<protein>
    <submittedName>
        <fullName evidence="1">Uncharacterized protein</fullName>
    </submittedName>
</protein>
<dbReference type="Proteomes" id="UP000250918">
    <property type="component" value="Unassembled WGS sequence"/>
</dbReference>
<comment type="caution">
    <text evidence="1">The sequence shown here is derived from an EMBL/GenBank/DDBJ whole genome shotgun (WGS) entry which is preliminary data.</text>
</comment>
<accession>A0A855X4L0</accession>
<name>A0A855X4L0_9BACT</name>
<dbReference type="EMBL" id="PQAP01000048">
    <property type="protein sequence ID" value="PWB73779.1"/>
    <property type="molecule type" value="Genomic_DNA"/>
</dbReference>
<dbReference type="InterPro" id="IPR058093">
    <property type="entry name" value="LA_2272-like"/>
</dbReference>